<dbReference type="AlphaFoldDB" id="A0A974L081"/>
<dbReference type="PANTHER" id="PTHR43734:SF7">
    <property type="entry name" value="4,4'-DIAPONEUROSPORENE OXYGENASE"/>
    <property type="match status" value="1"/>
</dbReference>
<dbReference type="SUPFAM" id="SSF51905">
    <property type="entry name" value="FAD/NAD(P)-binding domain"/>
    <property type="match status" value="1"/>
</dbReference>
<keyword evidence="2" id="KW-0285">Flavoprotein</keyword>
<name>A0A974L081_STAHO</name>
<comment type="pathway">
    <text evidence="7">Carotenoid biosynthesis; staphyloxanthin biosynthesis; staphyloxanthin from farnesyl diphosphate: step 3/5.</text>
</comment>
<gene>
    <name evidence="15" type="ORF">BUZ51_02840</name>
</gene>
<accession>A0A974L081</accession>
<dbReference type="GO" id="GO:0016491">
    <property type="term" value="F:oxidoreductase activity"/>
    <property type="evidence" value="ECO:0007669"/>
    <property type="project" value="UniProtKB-KW"/>
</dbReference>
<keyword evidence="6" id="KW-0843">Virulence</keyword>
<evidence type="ECO:0000256" key="4">
    <source>
        <dbReference type="ARBA" id="ARBA00022827"/>
    </source>
</evidence>
<sequence>MANKTIVVIGGGLGGISAAIRLAQSGYHVDLFEKNTHIGGKVNRLETEGFGFDLGPSILTMPHIFENLFYHSNKEMADYVTIERLPLQWRSFFTNGKVIDLYEDLEQTENKNSHLTDYDIQQLSNFLNYAEKIHRFTEDGYFALGLDTVTDILKYQGPFKSLKGVDYFSTMQQAINRYINKPELQDMLGYFIKYVGSSSYDAPAVLTMLVHMQHEQGLWYVKGGIHHLANALERLAEEAGVQIHKGIDVTSIDTYFNQVIGVRLDNGQHIHADYIVSNREVIPTYRDLLHFSDKKLEKLEKTFEPASSGYVMHLGVNTSYPQLAHHNFLFSNNSKQNYHEVFHEKVLPQDPTIYLVNSNKTDKAQAPKGYENLKVLPHIPYIQDQPFTKEQYDEFRERVLDKLEHMGLTNLREYIIYEDVWTPHDIESNYASNRGAIYGVVADKKKNKGFKFPKQSQYFDNLFFVGGSVNPGGGMPMVTLSGQQVADKINAIEEAKLLKY</sequence>
<dbReference type="PANTHER" id="PTHR43734">
    <property type="entry name" value="PHYTOENE DESATURASE"/>
    <property type="match status" value="1"/>
</dbReference>
<evidence type="ECO:0000313" key="15">
    <source>
        <dbReference type="EMBL" id="PTK31716.1"/>
    </source>
</evidence>
<keyword evidence="3 13" id="KW-0125">Carotenoid biosynthesis</keyword>
<evidence type="ECO:0000256" key="3">
    <source>
        <dbReference type="ARBA" id="ARBA00022746"/>
    </source>
</evidence>
<dbReference type="InterPro" id="IPR014105">
    <property type="entry name" value="Carotenoid/retinoid_OxRdtase"/>
</dbReference>
<evidence type="ECO:0000256" key="9">
    <source>
        <dbReference type="ARBA" id="ARBA00039159"/>
    </source>
</evidence>
<evidence type="ECO:0000256" key="11">
    <source>
        <dbReference type="ARBA" id="ARBA00042619"/>
    </source>
</evidence>
<dbReference type="GO" id="GO:0016117">
    <property type="term" value="P:carotenoid biosynthetic process"/>
    <property type="evidence" value="ECO:0007669"/>
    <property type="project" value="UniProtKB-KW"/>
</dbReference>
<dbReference type="InterPro" id="IPR002937">
    <property type="entry name" value="Amino_oxidase"/>
</dbReference>
<dbReference type="Gene3D" id="3.50.50.60">
    <property type="entry name" value="FAD/NAD(P)-binding domain"/>
    <property type="match status" value="2"/>
</dbReference>
<organism evidence="15 16">
    <name type="scientific">Staphylococcus hominis</name>
    <dbReference type="NCBI Taxonomy" id="1290"/>
    <lineage>
        <taxon>Bacteria</taxon>
        <taxon>Bacillati</taxon>
        <taxon>Bacillota</taxon>
        <taxon>Bacilli</taxon>
        <taxon>Bacillales</taxon>
        <taxon>Staphylococcaceae</taxon>
        <taxon>Staphylococcus</taxon>
    </lineage>
</organism>
<evidence type="ECO:0000259" key="14">
    <source>
        <dbReference type="Pfam" id="PF01593"/>
    </source>
</evidence>
<dbReference type="NCBIfam" id="TIGR02734">
    <property type="entry name" value="crtI_fam"/>
    <property type="match status" value="1"/>
</dbReference>
<feature type="domain" description="Amine oxidase" evidence="14">
    <location>
        <begin position="13"/>
        <end position="489"/>
    </location>
</feature>
<evidence type="ECO:0000256" key="1">
    <source>
        <dbReference type="ARBA" id="ARBA00001974"/>
    </source>
</evidence>
<dbReference type="EMBL" id="PZHX01000004">
    <property type="protein sequence ID" value="PTK31716.1"/>
    <property type="molecule type" value="Genomic_DNA"/>
</dbReference>
<evidence type="ECO:0000256" key="12">
    <source>
        <dbReference type="ARBA" id="ARBA00048532"/>
    </source>
</evidence>
<evidence type="ECO:0000256" key="8">
    <source>
        <dbReference type="ARBA" id="ARBA00038194"/>
    </source>
</evidence>
<dbReference type="RefSeq" id="WP_107640027.1">
    <property type="nucleotide sequence ID" value="NZ_PZHX01000004.1"/>
</dbReference>
<comment type="similarity">
    <text evidence="8">Belongs to the carotenoid/retinoid oxidoreductase family. CrtP subfamily.</text>
</comment>
<reference evidence="15 16" key="1">
    <citation type="journal article" date="2016" name="Front. Microbiol.">
        <title>Comprehensive Phylogenetic Analysis of Bovine Non-aureus Staphylococci Species Based on Whole-Genome Sequencing.</title>
        <authorList>
            <person name="Naushad S."/>
            <person name="Barkema H.W."/>
            <person name="Luby C."/>
            <person name="Condas L.A."/>
            <person name="Nobrega D.B."/>
            <person name="Carson D.A."/>
            <person name="De Buck J."/>
        </authorList>
    </citation>
    <scope>NUCLEOTIDE SEQUENCE [LARGE SCALE GENOMIC DNA]</scope>
    <source>
        <strain evidence="15 16">SNUC 5336</strain>
    </source>
</reference>
<dbReference type="Pfam" id="PF01593">
    <property type="entry name" value="Amino_oxidase"/>
    <property type="match status" value="1"/>
</dbReference>
<dbReference type="Proteomes" id="UP000241540">
    <property type="component" value="Unassembled WGS sequence"/>
</dbReference>
<comment type="cofactor">
    <cofactor evidence="1">
        <name>FAD</name>
        <dbReference type="ChEBI" id="CHEBI:57692"/>
    </cofactor>
</comment>
<evidence type="ECO:0000256" key="5">
    <source>
        <dbReference type="ARBA" id="ARBA00023002"/>
    </source>
</evidence>
<keyword evidence="5 13" id="KW-0560">Oxidoreductase</keyword>
<comment type="caution">
    <text evidence="15">The sequence shown here is derived from an EMBL/GenBank/DDBJ whole genome shotgun (WGS) entry which is preliminary data.</text>
</comment>
<protein>
    <recommendedName>
        <fullName evidence="9">4,4'-diaponeurosporene oxygenase</fullName>
    </recommendedName>
    <alternativeName>
        <fullName evidence="10">4,4'-diaponeurosporene oxidase</fullName>
    </alternativeName>
    <alternativeName>
        <fullName evidence="11">Carotenoid oxidase</fullName>
    </alternativeName>
</protein>
<evidence type="ECO:0000256" key="13">
    <source>
        <dbReference type="RuleBase" id="RU362075"/>
    </source>
</evidence>
<evidence type="ECO:0000256" key="10">
    <source>
        <dbReference type="ARBA" id="ARBA00041900"/>
    </source>
</evidence>
<keyword evidence="4" id="KW-0274">FAD</keyword>
<evidence type="ECO:0000256" key="7">
    <source>
        <dbReference type="ARBA" id="ARBA00037901"/>
    </source>
</evidence>
<dbReference type="InterPro" id="IPR036188">
    <property type="entry name" value="FAD/NAD-bd_sf"/>
</dbReference>
<evidence type="ECO:0000256" key="6">
    <source>
        <dbReference type="ARBA" id="ARBA00023026"/>
    </source>
</evidence>
<proteinExistence type="inferred from homology"/>
<evidence type="ECO:0000256" key="2">
    <source>
        <dbReference type="ARBA" id="ARBA00022630"/>
    </source>
</evidence>
<comment type="catalytic activity">
    <reaction evidence="12">
        <text>all-trans-4,4'-diaponeurosporene + 2 AH2 + 2 O2 = 4,4'-diaponeurosporenal + 2 A + 3 H2O</text>
        <dbReference type="Rhea" id="RHEA:56104"/>
        <dbReference type="ChEBI" id="CHEBI:13193"/>
        <dbReference type="ChEBI" id="CHEBI:15377"/>
        <dbReference type="ChEBI" id="CHEBI:15379"/>
        <dbReference type="ChEBI" id="CHEBI:17499"/>
        <dbReference type="ChEBI" id="CHEBI:62743"/>
        <dbReference type="ChEBI" id="CHEBI:79065"/>
    </reaction>
</comment>
<evidence type="ECO:0000313" key="16">
    <source>
        <dbReference type="Proteomes" id="UP000241540"/>
    </source>
</evidence>